<keyword evidence="5" id="KW-1185">Reference proteome</keyword>
<dbReference type="EMBL" id="BMNH01000016">
    <property type="protein sequence ID" value="GGO75090.1"/>
    <property type="molecule type" value="Genomic_DNA"/>
</dbReference>
<evidence type="ECO:0000256" key="2">
    <source>
        <dbReference type="SAM" id="SignalP"/>
    </source>
</evidence>
<feature type="signal peptide" evidence="2">
    <location>
        <begin position="1"/>
        <end position="33"/>
    </location>
</feature>
<evidence type="ECO:0000256" key="1">
    <source>
        <dbReference type="SAM" id="MobiDB-lite"/>
    </source>
</evidence>
<evidence type="ECO:0000259" key="3">
    <source>
        <dbReference type="SMART" id="SM00754"/>
    </source>
</evidence>
<reference evidence="4" key="2">
    <citation type="submission" date="2020-09" db="EMBL/GenBank/DDBJ databases">
        <authorList>
            <person name="Sun Q."/>
            <person name="Zhou Y."/>
        </authorList>
    </citation>
    <scope>NUCLEOTIDE SEQUENCE</scope>
    <source>
        <strain evidence="4">CGMCC 4.7368</strain>
    </source>
</reference>
<sequence>MSMPKPARAGALLATGLLAAALASALTPVAASADAVTGDVYLAAGLRGANEVGAKGDPDGRSTVVIRISGRRVTYAVRWNKIGPPTAGHVHLGGRGVNGDVKLDFFGGTLPKTALGVKGAVDADPALVDALSKNPGGFYANLHDARHPKGAVRGQFHRLTRPVDLDGVLHGSDRATLASSADGAQEVRADDGQKRGDKDGRAVWWLRPHGSAIGYTATWSGLSPVTAGHVHRGVPGRNGPVVADLFAGGQGLPAQLTGVAGDAPVKASVVRRIAARPGKYYANLHTTEFGGGAVRGRLSGGQFGHPRALTADVRRGSQIYACTKVTGDGYAFTQYGVRAKLRRGLDHSFVRPVSGPPRWVAPDGSAVRGQVVTRTPNGERNIPELVLVATPSGAGGGLLSHTTQILRLNTKGGLAPSGTCRPGSKATVPYQADYLFLG</sequence>
<dbReference type="Pfam" id="PF07452">
    <property type="entry name" value="CHRD"/>
    <property type="match status" value="2"/>
</dbReference>
<feature type="region of interest" description="Disordered" evidence="1">
    <location>
        <begin position="174"/>
        <end position="198"/>
    </location>
</feature>
<dbReference type="InterPro" id="IPR006311">
    <property type="entry name" value="TAT_signal"/>
</dbReference>
<reference evidence="4" key="1">
    <citation type="journal article" date="2014" name="Int. J. Syst. Evol. Microbiol.">
        <title>Complete genome sequence of Corynebacterium casei LMG S-19264T (=DSM 44701T), isolated from a smear-ripened cheese.</title>
        <authorList>
            <consortium name="US DOE Joint Genome Institute (JGI-PGF)"/>
            <person name="Walter F."/>
            <person name="Albersmeier A."/>
            <person name="Kalinowski J."/>
            <person name="Ruckert C."/>
        </authorList>
    </citation>
    <scope>NUCLEOTIDE SEQUENCE</scope>
    <source>
        <strain evidence="4">CGMCC 4.7368</strain>
    </source>
</reference>
<evidence type="ECO:0000313" key="5">
    <source>
        <dbReference type="Proteomes" id="UP000646523"/>
    </source>
</evidence>
<evidence type="ECO:0000313" key="4">
    <source>
        <dbReference type="EMBL" id="GGO75090.1"/>
    </source>
</evidence>
<dbReference type="InterPro" id="IPR010895">
    <property type="entry name" value="CHRD"/>
</dbReference>
<dbReference type="InterPro" id="IPR021851">
    <property type="entry name" value="DUF3455"/>
</dbReference>
<feature type="compositionally biased region" description="Basic and acidic residues" evidence="1">
    <location>
        <begin position="185"/>
        <end position="198"/>
    </location>
</feature>
<dbReference type="SMART" id="SM00754">
    <property type="entry name" value="CHRD"/>
    <property type="match status" value="2"/>
</dbReference>
<feature type="chain" id="PRO_5037634156" description="CHRD domain-containing protein" evidence="2">
    <location>
        <begin position="34"/>
        <end position="438"/>
    </location>
</feature>
<comment type="caution">
    <text evidence="4">The sequence shown here is derived from an EMBL/GenBank/DDBJ whole genome shotgun (WGS) entry which is preliminary data.</text>
</comment>
<gene>
    <name evidence="4" type="ORF">GCM10012289_49300</name>
</gene>
<dbReference type="PROSITE" id="PS51318">
    <property type="entry name" value="TAT"/>
    <property type="match status" value="1"/>
</dbReference>
<feature type="domain" description="CHRD" evidence="3">
    <location>
        <begin position="40"/>
        <end position="158"/>
    </location>
</feature>
<feature type="domain" description="CHRD" evidence="3">
    <location>
        <begin position="175"/>
        <end position="300"/>
    </location>
</feature>
<dbReference type="Pfam" id="PF11937">
    <property type="entry name" value="DUF3455"/>
    <property type="match status" value="1"/>
</dbReference>
<keyword evidence="2" id="KW-0732">Signal</keyword>
<proteinExistence type="predicted"/>
<accession>A0A917Z4G6</accession>
<organism evidence="4 5">
    <name type="scientific">Nonomuraea cavernae</name>
    <dbReference type="NCBI Taxonomy" id="2045107"/>
    <lineage>
        <taxon>Bacteria</taxon>
        <taxon>Bacillati</taxon>
        <taxon>Actinomycetota</taxon>
        <taxon>Actinomycetes</taxon>
        <taxon>Streptosporangiales</taxon>
        <taxon>Streptosporangiaceae</taxon>
        <taxon>Nonomuraea</taxon>
    </lineage>
</organism>
<name>A0A917Z4G6_9ACTN</name>
<dbReference type="AlphaFoldDB" id="A0A917Z4G6"/>
<dbReference type="RefSeq" id="WP_189126521.1">
    <property type="nucleotide sequence ID" value="NZ_BMNH01000016.1"/>
</dbReference>
<protein>
    <recommendedName>
        <fullName evidence="3">CHRD domain-containing protein</fullName>
    </recommendedName>
</protein>
<dbReference type="Proteomes" id="UP000646523">
    <property type="component" value="Unassembled WGS sequence"/>
</dbReference>